<dbReference type="PANTHER" id="PTHR43685:SF2">
    <property type="entry name" value="GLYCOSYLTRANSFERASE 2-LIKE DOMAIN-CONTAINING PROTEIN"/>
    <property type="match status" value="1"/>
</dbReference>
<dbReference type="EMBL" id="QGLT01000006">
    <property type="protein sequence ID" value="PXY98868.1"/>
    <property type="molecule type" value="Genomic_DNA"/>
</dbReference>
<dbReference type="SUPFAM" id="SSF53448">
    <property type="entry name" value="Nucleotide-diphospho-sugar transferases"/>
    <property type="match status" value="1"/>
</dbReference>
<dbReference type="PANTHER" id="PTHR43685">
    <property type="entry name" value="GLYCOSYLTRANSFERASE"/>
    <property type="match status" value="1"/>
</dbReference>
<dbReference type="InterPro" id="IPR029044">
    <property type="entry name" value="Nucleotide-diphossugar_trans"/>
</dbReference>
<evidence type="ECO:0000313" key="2">
    <source>
        <dbReference type="EMBL" id="PXY98868.1"/>
    </source>
</evidence>
<accession>A0A318N0N0</accession>
<dbReference type="Pfam" id="PF00535">
    <property type="entry name" value="Glycos_transf_2"/>
    <property type="match status" value="1"/>
</dbReference>
<organism evidence="2 3">
    <name type="scientific">Commensalibacter melissae</name>
    <dbReference type="NCBI Taxonomy" id="2070537"/>
    <lineage>
        <taxon>Bacteria</taxon>
        <taxon>Pseudomonadati</taxon>
        <taxon>Pseudomonadota</taxon>
        <taxon>Alphaproteobacteria</taxon>
        <taxon>Acetobacterales</taxon>
        <taxon>Acetobacteraceae</taxon>
    </lineage>
</organism>
<name>A0A318N0N0_9PROT</name>
<comment type="caution">
    <text evidence="2">The sequence shown here is derived from an EMBL/GenBank/DDBJ whole genome shotgun (WGS) entry which is preliminary data.</text>
</comment>
<feature type="domain" description="Glycosyltransferase 2-like" evidence="1">
    <location>
        <begin position="6"/>
        <end position="121"/>
    </location>
</feature>
<gene>
    <name evidence="2" type="ORF">DK869_08290</name>
</gene>
<keyword evidence="2" id="KW-0808">Transferase</keyword>
<dbReference type="AlphaFoldDB" id="A0A318N0N0"/>
<evidence type="ECO:0000259" key="1">
    <source>
        <dbReference type="Pfam" id="PF00535"/>
    </source>
</evidence>
<dbReference type="OrthoDB" id="7665907at2"/>
<sequence length="296" mass="34654">MKCAALIVTYNRLNKLQLCLRATFALKFDTIIVIDNASTDGTEQWLSSLKESRLQILRMKNNIGGAGGFKYGAQYIASLDIDWIFFFDDDAYPAENLLDNFIQFKKDNYQIFCCRVLTPDYKICSMNIPFKKIPSTLLATIHYKINPKQFLPQSDAICEVQTFSFVGTIIHKNILKKYAHIIIDDLFIYFDDLAFSYYLSQKNNKILYVPDFIFVHDVILHSQIFSNKKLYYLVRNLIITHKIYRNKPFFTLPSTLCRIMTCFLLCVIQKNRVQSLRYLFNGIKDGFNYKVKNILF</sequence>
<keyword evidence="3" id="KW-1185">Reference proteome</keyword>
<dbReference type="Gene3D" id="3.90.550.10">
    <property type="entry name" value="Spore Coat Polysaccharide Biosynthesis Protein SpsA, Chain A"/>
    <property type="match status" value="1"/>
</dbReference>
<proteinExistence type="predicted"/>
<dbReference type="Proteomes" id="UP000247565">
    <property type="component" value="Unassembled WGS sequence"/>
</dbReference>
<dbReference type="InterPro" id="IPR050834">
    <property type="entry name" value="Glycosyltransf_2"/>
</dbReference>
<protein>
    <submittedName>
        <fullName evidence="2">Glycosyl transferase family 2</fullName>
    </submittedName>
</protein>
<dbReference type="InterPro" id="IPR001173">
    <property type="entry name" value="Glyco_trans_2-like"/>
</dbReference>
<reference evidence="2 3" key="1">
    <citation type="submission" date="2018-05" db="EMBL/GenBank/DDBJ databases">
        <title>Reference genomes for bee gut microbiota database.</title>
        <authorList>
            <person name="Ellegaard K.M."/>
        </authorList>
    </citation>
    <scope>NUCLEOTIDE SEQUENCE [LARGE SCALE GENOMIC DNA]</scope>
    <source>
        <strain evidence="2 3">ESL0284</strain>
    </source>
</reference>
<dbReference type="RefSeq" id="WP_110439550.1">
    <property type="nucleotide sequence ID" value="NZ_CP046393.1"/>
</dbReference>
<evidence type="ECO:0000313" key="3">
    <source>
        <dbReference type="Proteomes" id="UP000247565"/>
    </source>
</evidence>
<dbReference type="GO" id="GO:0016740">
    <property type="term" value="F:transferase activity"/>
    <property type="evidence" value="ECO:0007669"/>
    <property type="project" value="UniProtKB-KW"/>
</dbReference>